<name>A0AA39ZSH0_9PEZI</name>
<keyword evidence="3" id="KW-1185">Reference proteome</keyword>
<keyword evidence="1" id="KW-0472">Membrane</keyword>
<evidence type="ECO:0000256" key="1">
    <source>
        <dbReference type="SAM" id="Phobius"/>
    </source>
</evidence>
<comment type="caution">
    <text evidence="2">The sequence shown here is derived from an EMBL/GenBank/DDBJ whole genome shotgun (WGS) entry which is preliminary data.</text>
</comment>
<proteinExistence type="predicted"/>
<sequence length="191" mass="21310">MQAQIGQCRSFIDTSLLFAVIFLNCMSLNGRVGMVLTFNTKRQVFERSYCPSLVFVSEANGQAGMYPTKRIPAFTGNDFYHKPLGASVNRKPIVIRMEGILEAVYKHAISDKRAAWKLDYDSGFLVLRPEIPSHGNILPPIMLHWRAGGGFSWKFLDILQDLGAMLEKDVTAVSTIKQHASHAYGIQATIC</sequence>
<protein>
    <submittedName>
        <fullName evidence="2">Uncharacterized protein</fullName>
    </submittedName>
</protein>
<dbReference type="Proteomes" id="UP001172102">
    <property type="component" value="Unassembled WGS sequence"/>
</dbReference>
<evidence type="ECO:0000313" key="3">
    <source>
        <dbReference type="Proteomes" id="UP001172102"/>
    </source>
</evidence>
<accession>A0AA39ZSH0</accession>
<gene>
    <name evidence="2" type="ORF">B0H67DRAFT_558443</name>
</gene>
<dbReference type="EMBL" id="JAUKUA010000008">
    <property type="protein sequence ID" value="KAK0702835.1"/>
    <property type="molecule type" value="Genomic_DNA"/>
</dbReference>
<evidence type="ECO:0000313" key="2">
    <source>
        <dbReference type="EMBL" id="KAK0702835.1"/>
    </source>
</evidence>
<dbReference type="AlphaFoldDB" id="A0AA39ZSH0"/>
<reference evidence="2" key="1">
    <citation type="submission" date="2023-06" db="EMBL/GenBank/DDBJ databases">
        <title>Genome-scale phylogeny and comparative genomics of the fungal order Sordariales.</title>
        <authorList>
            <consortium name="Lawrence Berkeley National Laboratory"/>
            <person name="Hensen N."/>
            <person name="Bonometti L."/>
            <person name="Westerberg I."/>
            <person name="Brannstrom I.O."/>
            <person name="Guillou S."/>
            <person name="Cros-Aarteil S."/>
            <person name="Calhoun S."/>
            <person name="Haridas S."/>
            <person name="Kuo A."/>
            <person name="Mondo S."/>
            <person name="Pangilinan J."/>
            <person name="Riley R."/>
            <person name="Labutti K."/>
            <person name="Andreopoulos B."/>
            <person name="Lipzen A."/>
            <person name="Chen C."/>
            <person name="Yanf M."/>
            <person name="Daum C."/>
            <person name="Ng V."/>
            <person name="Clum A."/>
            <person name="Steindorff A."/>
            <person name="Ohm R."/>
            <person name="Martin F."/>
            <person name="Silar P."/>
            <person name="Natvig D."/>
            <person name="Lalanne C."/>
            <person name="Gautier V."/>
            <person name="Ament-Velasquez S.L."/>
            <person name="Kruys A."/>
            <person name="Hutchinson M.I."/>
            <person name="Powell A.J."/>
            <person name="Barry K."/>
            <person name="Miller A.N."/>
            <person name="Grigoriev I.V."/>
            <person name="Debuchy R."/>
            <person name="Gladieux P."/>
            <person name="Thoren M.H."/>
            <person name="Johannesson H."/>
        </authorList>
    </citation>
    <scope>NUCLEOTIDE SEQUENCE</scope>
    <source>
        <strain evidence="2">SMH4607-1</strain>
    </source>
</reference>
<feature type="transmembrane region" description="Helical" evidence="1">
    <location>
        <begin position="16"/>
        <end position="38"/>
    </location>
</feature>
<keyword evidence="1" id="KW-1133">Transmembrane helix</keyword>
<keyword evidence="1" id="KW-0812">Transmembrane</keyword>
<organism evidence="2 3">
    <name type="scientific">Lasiosphaeris hirsuta</name>
    <dbReference type="NCBI Taxonomy" id="260670"/>
    <lineage>
        <taxon>Eukaryota</taxon>
        <taxon>Fungi</taxon>
        <taxon>Dikarya</taxon>
        <taxon>Ascomycota</taxon>
        <taxon>Pezizomycotina</taxon>
        <taxon>Sordariomycetes</taxon>
        <taxon>Sordariomycetidae</taxon>
        <taxon>Sordariales</taxon>
        <taxon>Lasiosphaeriaceae</taxon>
        <taxon>Lasiosphaeris</taxon>
    </lineage>
</organism>